<feature type="region of interest" description="Disordered" evidence="1">
    <location>
        <begin position="1"/>
        <end position="71"/>
    </location>
</feature>
<feature type="compositionally biased region" description="Basic and acidic residues" evidence="1">
    <location>
        <begin position="10"/>
        <end position="19"/>
    </location>
</feature>
<organism evidence="3 4">
    <name type="scientific">Bathycoccus prasinos</name>
    <dbReference type="NCBI Taxonomy" id="41875"/>
    <lineage>
        <taxon>Eukaryota</taxon>
        <taxon>Viridiplantae</taxon>
        <taxon>Chlorophyta</taxon>
        <taxon>Mamiellophyceae</taxon>
        <taxon>Mamiellales</taxon>
        <taxon>Bathycoccaceae</taxon>
        <taxon>Bathycoccus</taxon>
    </lineage>
</organism>
<proteinExistence type="predicted"/>
<gene>
    <name evidence="3" type="ordered locus">Bathy11g00660</name>
</gene>
<dbReference type="Proteomes" id="UP000198341">
    <property type="component" value="Chromosome 11"/>
</dbReference>
<keyword evidence="2" id="KW-1133">Transmembrane helix</keyword>
<feature type="transmembrane region" description="Helical" evidence="2">
    <location>
        <begin position="91"/>
        <end position="112"/>
    </location>
</feature>
<evidence type="ECO:0000313" key="3">
    <source>
        <dbReference type="EMBL" id="CCO18711.1"/>
    </source>
</evidence>
<protein>
    <submittedName>
        <fullName evidence="3">Uncharacterized protein</fullName>
    </submittedName>
</protein>
<reference evidence="3 4" key="1">
    <citation type="submission" date="2011-10" db="EMBL/GenBank/DDBJ databases">
        <authorList>
            <person name="Genoscope - CEA"/>
        </authorList>
    </citation>
    <scope>NUCLEOTIDE SEQUENCE [LARGE SCALE GENOMIC DNA]</scope>
    <source>
        <strain evidence="3 4">RCC 1105</strain>
    </source>
</reference>
<evidence type="ECO:0000256" key="2">
    <source>
        <dbReference type="SAM" id="Phobius"/>
    </source>
</evidence>
<accession>K8EKZ0</accession>
<dbReference type="RefSeq" id="XP_007510366.1">
    <property type="nucleotide sequence ID" value="XM_007510304.1"/>
</dbReference>
<keyword evidence="2" id="KW-0472">Membrane</keyword>
<feature type="compositionally biased region" description="Basic and acidic residues" evidence="1">
    <location>
        <begin position="34"/>
        <end position="50"/>
    </location>
</feature>
<dbReference type="GeneID" id="19012752"/>
<dbReference type="AlphaFoldDB" id="K8EKZ0"/>
<keyword evidence="4" id="KW-1185">Reference proteome</keyword>
<dbReference type="EMBL" id="FO082268">
    <property type="protein sequence ID" value="CCO18711.1"/>
    <property type="molecule type" value="Genomic_DNA"/>
</dbReference>
<evidence type="ECO:0000313" key="4">
    <source>
        <dbReference type="Proteomes" id="UP000198341"/>
    </source>
</evidence>
<dbReference type="KEGG" id="bpg:Bathy11g00660"/>
<sequence length="177" mass="19643">MSWQTTANDRLSDYKENAMKKMSATTSRSGGNDVEARARKEKNTEEDGKVESLLLKNMAPPPNEDDDENDADANIVDRCCRVMRGESCKKFGLCWLLLLFSFFMIGSVLLFWEDMHANNRAAVGRPLVSEAADENVAEEAEEFGTSITELAEELKDEALEAEVVDPAAFQGSNDDAH</sequence>
<name>K8EKZ0_9CHLO</name>
<keyword evidence="2" id="KW-0812">Transmembrane</keyword>
<evidence type="ECO:0000256" key="1">
    <source>
        <dbReference type="SAM" id="MobiDB-lite"/>
    </source>
</evidence>